<dbReference type="EMBL" id="JACHGV010000016">
    <property type="protein sequence ID" value="MBB6081198.1"/>
    <property type="molecule type" value="Genomic_DNA"/>
</dbReference>
<feature type="region of interest" description="Disordered" evidence="1">
    <location>
        <begin position="98"/>
        <end position="134"/>
    </location>
</feature>
<reference evidence="2 3" key="1">
    <citation type="submission" date="2020-08" db="EMBL/GenBank/DDBJ databases">
        <title>Genomic Encyclopedia of Type Strains, Phase IV (KMG-IV): sequencing the most valuable type-strain genomes for metagenomic binning, comparative biology and taxonomic classification.</title>
        <authorList>
            <person name="Goeker M."/>
        </authorList>
    </citation>
    <scope>NUCLEOTIDE SEQUENCE [LARGE SCALE GENOMIC DNA]</scope>
    <source>
        <strain evidence="2 3">DSM 43350</strain>
    </source>
</reference>
<organism evidence="2 3">
    <name type="scientific">Streptomyces paradoxus</name>
    <dbReference type="NCBI Taxonomy" id="66375"/>
    <lineage>
        <taxon>Bacteria</taxon>
        <taxon>Bacillati</taxon>
        <taxon>Actinomycetota</taxon>
        <taxon>Actinomycetes</taxon>
        <taxon>Kitasatosporales</taxon>
        <taxon>Streptomycetaceae</taxon>
        <taxon>Streptomyces</taxon>
    </lineage>
</organism>
<keyword evidence="3" id="KW-1185">Reference proteome</keyword>
<dbReference type="AlphaFoldDB" id="A0A7W9WL88"/>
<feature type="compositionally biased region" description="Basic and acidic residues" evidence="1">
    <location>
        <begin position="98"/>
        <end position="110"/>
    </location>
</feature>
<evidence type="ECO:0000313" key="2">
    <source>
        <dbReference type="EMBL" id="MBB6081198.1"/>
    </source>
</evidence>
<feature type="compositionally biased region" description="Basic and acidic residues" evidence="1">
    <location>
        <begin position="125"/>
        <end position="134"/>
    </location>
</feature>
<dbReference type="RefSeq" id="WP_184566720.1">
    <property type="nucleotide sequence ID" value="NZ_BAAARS010000010.1"/>
</dbReference>
<evidence type="ECO:0000256" key="1">
    <source>
        <dbReference type="SAM" id="MobiDB-lite"/>
    </source>
</evidence>
<protein>
    <submittedName>
        <fullName evidence="2">Transcriptional regulator with XRE-family HTH domain</fullName>
    </submittedName>
</protein>
<accession>A0A7W9WL88</accession>
<sequence>MLQELALPVRQALPDLRLALPGEPLSDVPFRGSGLYESRLGVNKTTVHRWMRSETLPMPDKLKEFRENYNTAVKGLDGYSPIGDDERDRALALLHRARQEQRRARTAEARRRQRQAAMHAAARTLTERDTALAE</sequence>
<dbReference type="Proteomes" id="UP000591537">
    <property type="component" value="Unassembled WGS sequence"/>
</dbReference>
<name>A0A7W9WL88_9ACTN</name>
<gene>
    <name evidence="2" type="ORF">HNR57_007149</name>
</gene>
<proteinExistence type="predicted"/>
<evidence type="ECO:0000313" key="3">
    <source>
        <dbReference type="Proteomes" id="UP000591537"/>
    </source>
</evidence>
<feature type="compositionally biased region" description="Low complexity" evidence="1">
    <location>
        <begin position="115"/>
        <end position="124"/>
    </location>
</feature>
<comment type="caution">
    <text evidence="2">The sequence shown here is derived from an EMBL/GenBank/DDBJ whole genome shotgun (WGS) entry which is preliminary data.</text>
</comment>